<reference evidence="12 13" key="1">
    <citation type="submission" date="2019-09" db="EMBL/GenBank/DDBJ databases">
        <title>Nitrincola iocasae sp. nov., a bacterium isolated from the sediment collected at a cold seep field in South China Sea.</title>
        <authorList>
            <person name="Zhang H."/>
            <person name="Wang H."/>
            <person name="Li C."/>
        </authorList>
    </citation>
    <scope>NUCLEOTIDE SEQUENCE [LARGE SCALE GENOMIC DNA]</scope>
    <source>
        <strain evidence="12 13">KXZD1103</strain>
    </source>
</reference>
<dbReference type="InterPro" id="IPR023418">
    <property type="entry name" value="Thyroxine_BS"/>
</dbReference>
<dbReference type="NCBIfam" id="TIGR02962">
    <property type="entry name" value="hdxy_isourate"/>
    <property type="match status" value="1"/>
</dbReference>
<evidence type="ECO:0000313" key="12">
    <source>
        <dbReference type="EMBL" id="QEW08046.1"/>
    </source>
</evidence>
<dbReference type="GO" id="GO:0033971">
    <property type="term" value="F:hydroxyisourate hydrolase activity"/>
    <property type="evidence" value="ECO:0007669"/>
    <property type="project" value="UniProtKB-EC"/>
</dbReference>
<dbReference type="KEGG" id="nik:F5I99_16965"/>
<comment type="function">
    <text evidence="2">Catalyzes the hydrolysis of 5-hydroxyisourate (HIU) to 2-oxo-4-hydroxy-4-carboxy-5-ureidoimidazoline (OHCU).</text>
</comment>
<evidence type="ECO:0000256" key="8">
    <source>
        <dbReference type="ARBA" id="ARBA00022801"/>
    </source>
</evidence>
<dbReference type="InterPro" id="IPR023419">
    <property type="entry name" value="Transthyretin_CS"/>
</dbReference>
<dbReference type="PANTHER" id="PTHR10395">
    <property type="entry name" value="URICASE AND TRANSTHYRETIN-RELATED"/>
    <property type="match status" value="1"/>
</dbReference>
<comment type="catalytic activity">
    <reaction evidence="1 10">
        <text>5-hydroxyisourate + H2O = 5-hydroxy-2-oxo-4-ureido-2,5-dihydro-1H-imidazole-5-carboxylate + H(+)</text>
        <dbReference type="Rhea" id="RHEA:23736"/>
        <dbReference type="ChEBI" id="CHEBI:15377"/>
        <dbReference type="ChEBI" id="CHEBI:15378"/>
        <dbReference type="ChEBI" id="CHEBI:18072"/>
        <dbReference type="ChEBI" id="CHEBI:58639"/>
        <dbReference type="EC" id="3.5.2.17"/>
    </reaction>
</comment>
<proteinExistence type="inferred from homology"/>
<dbReference type="PROSITE" id="PS00768">
    <property type="entry name" value="TRANSTHYRETIN_1"/>
    <property type="match status" value="1"/>
</dbReference>
<feature type="domain" description="Transthyretin/hydroxyisourate hydrolase" evidence="11">
    <location>
        <begin position="4"/>
        <end position="112"/>
    </location>
</feature>
<dbReference type="GO" id="GO:0006144">
    <property type="term" value="P:purine nucleobase metabolic process"/>
    <property type="evidence" value="ECO:0007669"/>
    <property type="project" value="UniProtKB-KW"/>
</dbReference>
<dbReference type="RefSeq" id="WP_151058076.1">
    <property type="nucleotide sequence ID" value="NZ_CP044222.1"/>
</dbReference>
<evidence type="ECO:0000256" key="10">
    <source>
        <dbReference type="RuleBase" id="RU361270"/>
    </source>
</evidence>
<dbReference type="InterPro" id="IPR036817">
    <property type="entry name" value="Transthyretin/HIU_hydrolase_sf"/>
</dbReference>
<evidence type="ECO:0000256" key="9">
    <source>
        <dbReference type="PIRSR" id="PIRSR600895-51"/>
    </source>
</evidence>
<dbReference type="InterPro" id="IPR000895">
    <property type="entry name" value="Transthyretin/HIU_hydrolase"/>
</dbReference>
<sequence length="113" mass="12460">MSQITTHVLDTAKGHPAAGIPISLFHLDKGNWIEISQGVTNQDGRIADLLADGITLAAGRYRMRFMLEGYFSSQDQPTFYPQVDIECNLSGAGDHYHIPLLISPFGYTTYRGS</sequence>
<evidence type="ECO:0000259" key="11">
    <source>
        <dbReference type="Pfam" id="PF00576"/>
    </source>
</evidence>
<dbReference type="PRINTS" id="PR00189">
    <property type="entry name" value="TRNSTHYRETIN"/>
</dbReference>
<dbReference type="Gene3D" id="2.60.40.180">
    <property type="entry name" value="Transthyretin/hydroxyisourate hydrolase domain"/>
    <property type="match status" value="1"/>
</dbReference>
<gene>
    <name evidence="12" type="primary">uraH</name>
    <name evidence="12" type="ORF">F5I99_16965</name>
</gene>
<evidence type="ECO:0000256" key="7">
    <source>
        <dbReference type="ARBA" id="ARBA00022631"/>
    </source>
</evidence>
<evidence type="ECO:0000313" key="13">
    <source>
        <dbReference type="Proteomes" id="UP000325606"/>
    </source>
</evidence>
<dbReference type="AlphaFoldDB" id="A0A5J6LIC0"/>
<keyword evidence="7 10" id="KW-0659">Purine metabolism</keyword>
<organism evidence="12 13">
    <name type="scientific">Nitrincola iocasae</name>
    <dbReference type="NCBI Taxonomy" id="2614693"/>
    <lineage>
        <taxon>Bacteria</taxon>
        <taxon>Pseudomonadati</taxon>
        <taxon>Pseudomonadota</taxon>
        <taxon>Gammaproteobacteria</taxon>
        <taxon>Oceanospirillales</taxon>
        <taxon>Oceanospirillaceae</taxon>
        <taxon>Nitrincola</taxon>
    </lineage>
</organism>
<dbReference type="PROSITE" id="PS00769">
    <property type="entry name" value="TRANSTHYRETIN_2"/>
    <property type="match status" value="1"/>
</dbReference>
<comment type="similarity">
    <text evidence="3 10">Belongs to the transthyretin family. 5-hydroxyisourate hydrolase subfamily.</text>
</comment>
<evidence type="ECO:0000256" key="5">
    <source>
        <dbReference type="ARBA" id="ARBA00012609"/>
    </source>
</evidence>
<evidence type="ECO:0000256" key="2">
    <source>
        <dbReference type="ARBA" id="ARBA00002704"/>
    </source>
</evidence>
<name>A0A5J6LIC0_9GAMM</name>
<evidence type="ECO:0000256" key="4">
    <source>
        <dbReference type="ARBA" id="ARBA00011881"/>
    </source>
</evidence>
<dbReference type="InterPro" id="IPR014306">
    <property type="entry name" value="Hydroxyisourate_hydrolase"/>
</dbReference>
<comment type="subunit">
    <text evidence="4 10">Homotetramer.</text>
</comment>
<feature type="binding site" evidence="9">
    <location>
        <position position="45"/>
    </location>
    <ligand>
        <name>substrate</name>
    </ligand>
</feature>
<evidence type="ECO:0000256" key="3">
    <source>
        <dbReference type="ARBA" id="ARBA00009850"/>
    </source>
</evidence>
<dbReference type="Pfam" id="PF00576">
    <property type="entry name" value="Transthyretin"/>
    <property type="match status" value="1"/>
</dbReference>
<evidence type="ECO:0000256" key="6">
    <source>
        <dbReference type="ARBA" id="ARBA00017539"/>
    </source>
</evidence>
<accession>A0A5J6LIC0</accession>
<dbReference type="InterPro" id="IPR023416">
    <property type="entry name" value="Transthyretin/HIU_hydrolase_d"/>
</dbReference>
<dbReference type="EMBL" id="CP044222">
    <property type="protein sequence ID" value="QEW08046.1"/>
    <property type="molecule type" value="Genomic_DNA"/>
</dbReference>
<dbReference type="SUPFAM" id="SSF49472">
    <property type="entry name" value="Transthyretin (synonym: prealbumin)"/>
    <property type="match status" value="1"/>
</dbReference>
<dbReference type="CDD" id="cd05822">
    <property type="entry name" value="TLP_HIUase"/>
    <property type="match status" value="1"/>
</dbReference>
<dbReference type="Proteomes" id="UP000325606">
    <property type="component" value="Chromosome"/>
</dbReference>
<protein>
    <recommendedName>
        <fullName evidence="6 10">5-hydroxyisourate hydrolase</fullName>
        <shortName evidence="10">HIU hydrolase</shortName>
        <shortName evidence="10">HIUHase</shortName>
        <ecNumber evidence="5 10">3.5.2.17</ecNumber>
    </recommendedName>
</protein>
<keyword evidence="13" id="KW-1185">Reference proteome</keyword>
<dbReference type="EC" id="3.5.2.17" evidence="5 10"/>
<evidence type="ECO:0000256" key="1">
    <source>
        <dbReference type="ARBA" id="ARBA00001043"/>
    </source>
</evidence>
<feature type="binding site" evidence="9">
    <location>
        <position position="7"/>
    </location>
    <ligand>
        <name>substrate</name>
    </ligand>
</feature>
<feature type="binding site" evidence="9">
    <location>
        <position position="110"/>
    </location>
    <ligand>
        <name>substrate</name>
    </ligand>
</feature>
<dbReference type="PANTHER" id="PTHR10395:SF7">
    <property type="entry name" value="5-HYDROXYISOURATE HYDROLASE"/>
    <property type="match status" value="1"/>
</dbReference>
<keyword evidence="8 10" id="KW-0378">Hydrolase</keyword>